<name>A0ABS1HRV5_9PROT</name>
<dbReference type="EMBL" id="JAEPIV010000001">
    <property type="protein sequence ID" value="MBK4717550.1"/>
    <property type="molecule type" value="Genomic_DNA"/>
</dbReference>
<evidence type="ECO:0000313" key="2">
    <source>
        <dbReference type="Proteomes" id="UP000654452"/>
    </source>
</evidence>
<protein>
    <submittedName>
        <fullName evidence="1">Uncharacterized protein</fullName>
    </submittedName>
</protein>
<comment type="caution">
    <text evidence="1">The sequence shown here is derived from an EMBL/GenBank/DDBJ whole genome shotgun (WGS) entry which is preliminary data.</text>
</comment>
<dbReference type="RefSeq" id="WP_200483918.1">
    <property type="nucleotide sequence ID" value="NZ_JAEPIV010000001.1"/>
</dbReference>
<organism evidence="1 2">
    <name type="scientific">Azospirillum aestuarii</name>
    <dbReference type="NCBI Taxonomy" id="2802052"/>
    <lineage>
        <taxon>Bacteria</taxon>
        <taxon>Pseudomonadati</taxon>
        <taxon>Pseudomonadota</taxon>
        <taxon>Alphaproteobacteria</taxon>
        <taxon>Rhodospirillales</taxon>
        <taxon>Azospirillaceae</taxon>
        <taxon>Azospirillum</taxon>
    </lineage>
</organism>
<evidence type="ECO:0000313" key="1">
    <source>
        <dbReference type="EMBL" id="MBK4717550.1"/>
    </source>
</evidence>
<accession>A0ABS1HRV5</accession>
<reference evidence="1 2" key="1">
    <citation type="submission" date="2021-01" db="EMBL/GenBank/DDBJ databases">
        <title>Azospirillum sp. YIM DDC1 draft genome.</title>
        <authorList>
            <person name="Wang Y.-X."/>
        </authorList>
    </citation>
    <scope>NUCLEOTIDE SEQUENCE [LARGE SCALE GENOMIC DNA]</scope>
    <source>
        <strain evidence="1 2">YIM DDC1</strain>
    </source>
</reference>
<keyword evidence="2" id="KW-1185">Reference proteome</keyword>
<proteinExistence type="predicted"/>
<sequence>MANQIIIAPPRGALASGKPNRKIIRREMEVRPIPFDDFQFEPYPVNAQIFVGVQRKDLAVEERWAAMHAAWGDRRFFKTDNRARDLIRNALFVYGLSILSGEMVHEWVTDDEGDYTADGWQDAAVDLLTRWYERSVCLPQSAIRAMAMRMPLIAMAYERLGVRLFDDPNCDAAAVRVADRDVPTRIRARANEILALFPRDDEEAALEMRLLFIASAAEGWFVDLIGTPTGAASRVHRAIGETDMYRERFQEWFDAATGHERARLTTRFPAAVQVLRDHEFLRQPPDVRFITQQLV</sequence>
<dbReference type="Proteomes" id="UP000654452">
    <property type="component" value="Unassembled WGS sequence"/>
</dbReference>
<gene>
    <name evidence="1" type="ORF">JJL56_01565</name>
</gene>